<evidence type="ECO:0000256" key="1">
    <source>
        <dbReference type="ARBA" id="ARBA00005896"/>
    </source>
</evidence>
<dbReference type="GO" id="GO:0005737">
    <property type="term" value="C:cytoplasm"/>
    <property type="evidence" value="ECO:0007669"/>
    <property type="project" value="TreeGrafter"/>
</dbReference>
<protein>
    <submittedName>
        <fullName evidence="7">Taurine dioxygenase</fullName>
    </submittedName>
</protein>
<keyword evidence="4" id="KW-0560">Oxidoreductase</keyword>
<name>A0A4R5AU03_9ACTN</name>
<proteinExistence type="inferred from homology"/>
<dbReference type="Gene3D" id="3.60.130.10">
    <property type="entry name" value="Clavaminate synthase-like"/>
    <property type="match status" value="1"/>
</dbReference>
<evidence type="ECO:0000256" key="2">
    <source>
        <dbReference type="ARBA" id="ARBA00022723"/>
    </source>
</evidence>
<evidence type="ECO:0000256" key="4">
    <source>
        <dbReference type="ARBA" id="ARBA00023002"/>
    </source>
</evidence>
<dbReference type="GO" id="GO:0046872">
    <property type="term" value="F:metal ion binding"/>
    <property type="evidence" value="ECO:0007669"/>
    <property type="project" value="UniProtKB-KW"/>
</dbReference>
<evidence type="ECO:0000313" key="7">
    <source>
        <dbReference type="EMBL" id="TDD76491.1"/>
    </source>
</evidence>
<sequence length="281" mass="31971">MLTIEPASAAVGAQVTGVYLSDDLPAHHWEAIKQAFQRHSLLVFPGQELTVEDQKRFCRRFGDLLVHDHLLPMTVEGHPECMRLHNDENNPPGLNAWHTDNSGWPDPPLGTVLYAKTTPRVGGDTLFSNMYLAYEALSAPMREMLGQLTATHDAKKAFGADYPELGEMLKKKAIEVNDRFGGGKAVHHPLVRTHPETKKNALYISEPYVTGIDGLSAAESQAILDFLYRHIETNEFIYRHRWHTNDLLIWDNRCLQHYAVADYFPHERLMYRMNILQEESG</sequence>
<dbReference type="InterPro" id="IPR051323">
    <property type="entry name" value="AtsK-like"/>
</dbReference>
<dbReference type="PANTHER" id="PTHR30468:SF1">
    <property type="entry name" value="ALPHA-KETOGLUTARATE-DEPENDENT SULFONATE DIOXYGENASE"/>
    <property type="match status" value="1"/>
</dbReference>
<dbReference type="AlphaFoldDB" id="A0A4R5AU03"/>
<evidence type="ECO:0000259" key="6">
    <source>
        <dbReference type="Pfam" id="PF02668"/>
    </source>
</evidence>
<reference evidence="7 8" key="1">
    <citation type="submission" date="2019-03" db="EMBL/GenBank/DDBJ databases">
        <title>Draft genome sequences of novel Actinobacteria.</title>
        <authorList>
            <person name="Sahin N."/>
            <person name="Ay H."/>
            <person name="Saygin H."/>
        </authorList>
    </citation>
    <scope>NUCLEOTIDE SEQUENCE [LARGE SCALE GENOMIC DNA]</scope>
    <source>
        <strain evidence="7 8">H3C3</strain>
    </source>
</reference>
<dbReference type="Proteomes" id="UP000294513">
    <property type="component" value="Unassembled WGS sequence"/>
</dbReference>
<gene>
    <name evidence="7" type="ORF">E1298_30840</name>
</gene>
<feature type="domain" description="TauD/TfdA-like" evidence="6">
    <location>
        <begin position="4"/>
        <end position="273"/>
    </location>
</feature>
<comment type="similarity">
    <text evidence="1">Belongs to the TfdA dioxygenase family.</text>
</comment>
<evidence type="ECO:0000256" key="3">
    <source>
        <dbReference type="ARBA" id="ARBA00022964"/>
    </source>
</evidence>
<organism evidence="7 8">
    <name type="scientific">Actinomadura rubrisoli</name>
    <dbReference type="NCBI Taxonomy" id="2530368"/>
    <lineage>
        <taxon>Bacteria</taxon>
        <taxon>Bacillati</taxon>
        <taxon>Actinomycetota</taxon>
        <taxon>Actinomycetes</taxon>
        <taxon>Streptosporangiales</taxon>
        <taxon>Thermomonosporaceae</taxon>
        <taxon>Actinomadura</taxon>
    </lineage>
</organism>
<dbReference type="GO" id="GO:0006790">
    <property type="term" value="P:sulfur compound metabolic process"/>
    <property type="evidence" value="ECO:0007669"/>
    <property type="project" value="TreeGrafter"/>
</dbReference>
<comment type="caution">
    <text evidence="7">The sequence shown here is derived from an EMBL/GenBank/DDBJ whole genome shotgun (WGS) entry which is preliminary data.</text>
</comment>
<evidence type="ECO:0000313" key="8">
    <source>
        <dbReference type="Proteomes" id="UP000294513"/>
    </source>
</evidence>
<dbReference type="OrthoDB" id="581608at2"/>
<dbReference type="SUPFAM" id="SSF51197">
    <property type="entry name" value="Clavaminate synthase-like"/>
    <property type="match status" value="1"/>
</dbReference>
<evidence type="ECO:0000256" key="5">
    <source>
        <dbReference type="ARBA" id="ARBA00023004"/>
    </source>
</evidence>
<dbReference type="Pfam" id="PF02668">
    <property type="entry name" value="TauD"/>
    <property type="match status" value="1"/>
</dbReference>
<dbReference type="InterPro" id="IPR003819">
    <property type="entry name" value="TauD/TfdA-like"/>
</dbReference>
<dbReference type="RefSeq" id="WP_131899488.1">
    <property type="nucleotide sequence ID" value="NZ_SMKU01000213.1"/>
</dbReference>
<keyword evidence="2" id="KW-0479">Metal-binding</keyword>
<dbReference type="PANTHER" id="PTHR30468">
    <property type="entry name" value="ALPHA-KETOGLUTARATE-DEPENDENT SULFONATE DIOXYGENASE"/>
    <property type="match status" value="1"/>
</dbReference>
<keyword evidence="5" id="KW-0408">Iron</keyword>
<dbReference type="GO" id="GO:0000908">
    <property type="term" value="F:taurine dioxygenase activity"/>
    <property type="evidence" value="ECO:0007669"/>
    <property type="project" value="TreeGrafter"/>
</dbReference>
<keyword evidence="8" id="KW-1185">Reference proteome</keyword>
<dbReference type="EMBL" id="SMKU01000213">
    <property type="protein sequence ID" value="TDD76491.1"/>
    <property type="molecule type" value="Genomic_DNA"/>
</dbReference>
<dbReference type="InterPro" id="IPR042098">
    <property type="entry name" value="TauD-like_sf"/>
</dbReference>
<keyword evidence="3 7" id="KW-0223">Dioxygenase</keyword>
<accession>A0A4R5AU03</accession>